<protein>
    <recommendedName>
        <fullName evidence="2">Cupin-like domain-containing protein</fullName>
    </recommendedName>
</protein>
<keyword evidence="1" id="KW-0472">Membrane</keyword>
<dbReference type="PANTHER" id="PTHR12480:SF19">
    <property type="entry name" value="CUPIN-LIKE DOMAIN-CONTAINING PROTEIN"/>
    <property type="match status" value="1"/>
</dbReference>
<dbReference type="Proteomes" id="UP000037069">
    <property type="component" value="Unassembled WGS sequence"/>
</dbReference>
<dbReference type="STRING" id="7375.A0A0L0BW64"/>
<dbReference type="Pfam" id="PF13621">
    <property type="entry name" value="Cupin_8"/>
    <property type="match status" value="1"/>
</dbReference>
<organism evidence="3 4">
    <name type="scientific">Lucilia cuprina</name>
    <name type="common">Green bottle fly</name>
    <name type="synonym">Australian sheep blowfly</name>
    <dbReference type="NCBI Taxonomy" id="7375"/>
    <lineage>
        <taxon>Eukaryota</taxon>
        <taxon>Metazoa</taxon>
        <taxon>Ecdysozoa</taxon>
        <taxon>Arthropoda</taxon>
        <taxon>Hexapoda</taxon>
        <taxon>Insecta</taxon>
        <taxon>Pterygota</taxon>
        <taxon>Neoptera</taxon>
        <taxon>Endopterygota</taxon>
        <taxon>Diptera</taxon>
        <taxon>Brachycera</taxon>
        <taxon>Muscomorpha</taxon>
        <taxon>Oestroidea</taxon>
        <taxon>Calliphoridae</taxon>
        <taxon>Luciliinae</taxon>
        <taxon>Lucilia</taxon>
    </lineage>
</organism>
<keyword evidence="4" id="KW-1185">Reference proteome</keyword>
<evidence type="ECO:0000256" key="1">
    <source>
        <dbReference type="SAM" id="Phobius"/>
    </source>
</evidence>
<dbReference type="GO" id="GO:0016706">
    <property type="term" value="F:2-oxoglutarate-dependent dioxygenase activity"/>
    <property type="evidence" value="ECO:0007669"/>
    <property type="project" value="TreeGrafter"/>
</dbReference>
<accession>A0A0L0BW64</accession>
<dbReference type="Gene3D" id="2.60.120.650">
    <property type="entry name" value="Cupin"/>
    <property type="match status" value="1"/>
</dbReference>
<evidence type="ECO:0000313" key="4">
    <source>
        <dbReference type="Proteomes" id="UP000037069"/>
    </source>
</evidence>
<dbReference type="EMBL" id="JRES01001246">
    <property type="protein sequence ID" value="KNC24280.1"/>
    <property type="molecule type" value="Genomic_DNA"/>
</dbReference>
<keyword evidence="1" id="KW-1133">Transmembrane helix</keyword>
<dbReference type="AlphaFoldDB" id="A0A0L0BW64"/>
<comment type="caution">
    <text evidence="3">The sequence shown here is derived from an EMBL/GenBank/DDBJ whole genome shotgun (WGS) entry which is preliminary data.</text>
</comment>
<sequence>MESAQEDLKKILKKCQTRKVDIKKLQIIKSFLSEYKKPVTRKEKYCKVVIVFCLLAYALHYYFSDLTSKRCSLIMPQLLRYSFRPPESCNFCQNIDHIARVSAITPQEFAQKYAYTATPVIVQDATRNWTALEKFNYWYFRDIYNNAKRKQKILDCQFLPYKTGFHDIFEALDMSKERVDYFNSSSADGNQQKPWYFGWSNCNPETAEEFRRHYGRPYFLPETSENNAVDWFFIGTSGLGAHMHIDNVRLPSWQAQLSGSKRWLLAPPPECYFQCKSFDAIVKKGDVIVLNTNKWYHQTFVQPGEISLTIGAEYD</sequence>
<evidence type="ECO:0000259" key="2">
    <source>
        <dbReference type="Pfam" id="PF13621"/>
    </source>
</evidence>
<proteinExistence type="predicted"/>
<name>A0A0L0BW64_LUCCU</name>
<dbReference type="InterPro" id="IPR050910">
    <property type="entry name" value="JMJD6_ArgDemeth/LysHydrox"/>
</dbReference>
<feature type="transmembrane region" description="Helical" evidence="1">
    <location>
        <begin position="45"/>
        <end position="63"/>
    </location>
</feature>
<dbReference type="OrthoDB" id="10063099at2759"/>
<keyword evidence="1" id="KW-0812">Transmembrane</keyword>
<feature type="domain" description="Cupin-like" evidence="2">
    <location>
        <begin position="106"/>
        <end position="270"/>
    </location>
</feature>
<dbReference type="InterPro" id="IPR041667">
    <property type="entry name" value="Cupin_8"/>
</dbReference>
<dbReference type="SUPFAM" id="SSF51197">
    <property type="entry name" value="Clavaminate synthase-like"/>
    <property type="match status" value="1"/>
</dbReference>
<dbReference type="PANTHER" id="PTHR12480">
    <property type="entry name" value="ARGININE DEMETHYLASE AND LYSYL-HYDROXYLASE JMJD"/>
    <property type="match status" value="1"/>
</dbReference>
<gene>
    <name evidence="3" type="ORF">FF38_02040</name>
</gene>
<reference evidence="3 4" key="1">
    <citation type="journal article" date="2015" name="Nat. Commun.">
        <title>Lucilia cuprina genome unlocks parasitic fly biology to underpin future interventions.</title>
        <authorList>
            <person name="Anstead C.A."/>
            <person name="Korhonen P.K."/>
            <person name="Young N.D."/>
            <person name="Hall R.S."/>
            <person name="Jex A.R."/>
            <person name="Murali S.C."/>
            <person name="Hughes D.S."/>
            <person name="Lee S.F."/>
            <person name="Perry T."/>
            <person name="Stroehlein A.J."/>
            <person name="Ansell B.R."/>
            <person name="Breugelmans B."/>
            <person name="Hofmann A."/>
            <person name="Qu J."/>
            <person name="Dugan S."/>
            <person name="Lee S.L."/>
            <person name="Chao H."/>
            <person name="Dinh H."/>
            <person name="Han Y."/>
            <person name="Doddapaneni H.V."/>
            <person name="Worley K.C."/>
            <person name="Muzny D.M."/>
            <person name="Ioannidis P."/>
            <person name="Waterhouse R.M."/>
            <person name="Zdobnov E.M."/>
            <person name="James P.J."/>
            <person name="Bagnall N.H."/>
            <person name="Kotze A.C."/>
            <person name="Gibbs R.A."/>
            <person name="Richards S."/>
            <person name="Batterham P."/>
            <person name="Gasser R.B."/>
        </authorList>
    </citation>
    <scope>NUCLEOTIDE SEQUENCE [LARGE SCALE GENOMIC DNA]</scope>
    <source>
        <strain evidence="3 4">LS</strain>
        <tissue evidence="3">Full body</tissue>
    </source>
</reference>
<dbReference type="OMA" id="EPPRECH"/>
<evidence type="ECO:0000313" key="3">
    <source>
        <dbReference type="EMBL" id="KNC24280.1"/>
    </source>
</evidence>